<sequence>MQTKSQLRATAIDIIADAGLFECKESLLHHADKNTTIGLKIRFLFILIASILVGLYIQYPFMEQKTFPFYMKISSVLLMICLLLWLLVVGKAILVPLFIAAIICIFLIKPCNYLERKGMHHAIAAIVCMLAAIVVIGAIIYFISEQLIDFKEDLPILEQHFNTALGNLQAYLQAHFHISSINLQQSVEKLRAKMLNSAPALVGSTVSTVSTVVEYTVLVPIYTFLFLLYRNLIVRFLIACFKETHSDSVAAILAKTKYVIRNYIFGLLIEMLIVAIMLFIGFMIVGAKYALLMSFLVALLNLIPYLGIFTAAILCLIITATSGNIVTIVGVMIVVSIVHLIDSNILLPKVVGSKVKINALVTIVGVIIGNQIWGIPGMFLAVPMMAFLKVFFDGVEDLKPWGILLGEDVSRPHKPRSLKIKIKKKIKAAKEKDQQ</sequence>
<keyword evidence="3" id="KW-0813">Transport</keyword>
<evidence type="ECO:0000256" key="7">
    <source>
        <dbReference type="ARBA" id="ARBA00023136"/>
    </source>
</evidence>
<dbReference type="Proteomes" id="UP000321291">
    <property type="component" value="Chromosome"/>
</dbReference>
<dbReference type="Pfam" id="PF01594">
    <property type="entry name" value="AI-2E_transport"/>
    <property type="match status" value="1"/>
</dbReference>
<feature type="transmembrane region" description="Helical" evidence="8">
    <location>
        <begin position="123"/>
        <end position="143"/>
    </location>
</feature>
<dbReference type="GO" id="GO:0005886">
    <property type="term" value="C:plasma membrane"/>
    <property type="evidence" value="ECO:0007669"/>
    <property type="project" value="UniProtKB-SubCell"/>
</dbReference>
<evidence type="ECO:0000256" key="3">
    <source>
        <dbReference type="ARBA" id="ARBA00022448"/>
    </source>
</evidence>
<dbReference type="GO" id="GO:0055085">
    <property type="term" value="P:transmembrane transport"/>
    <property type="evidence" value="ECO:0007669"/>
    <property type="project" value="TreeGrafter"/>
</dbReference>
<evidence type="ECO:0000256" key="8">
    <source>
        <dbReference type="SAM" id="Phobius"/>
    </source>
</evidence>
<feature type="transmembrane region" description="Helical" evidence="8">
    <location>
        <begin position="325"/>
        <end position="347"/>
    </location>
</feature>
<feature type="transmembrane region" description="Helical" evidence="8">
    <location>
        <begin position="359"/>
        <end position="382"/>
    </location>
</feature>
<protein>
    <submittedName>
        <fullName evidence="9">AI-2E family transporter</fullName>
    </submittedName>
</protein>
<proteinExistence type="inferred from homology"/>
<evidence type="ECO:0000256" key="4">
    <source>
        <dbReference type="ARBA" id="ARBA00022475"/>
    </source>
</evidence>
<keyword evidence="7 8" id="KW-0472">Membrane</keyword>
<evidence type="ECO:0000313" key="10">
    <source>
        <dbReference type="Proteomes" id="UP000321291"/>
    </source>
</evidence>
<dbReference type="PANTHER" id="PTHR21716:SF53">
    <property type="entry name" value="PERMEASE PERM-RELATED"/>
    <property type="match status" value="1"/>
</dbReference>
<dbReference type="InterPro" id="IPR002549">
    <property type="entry name" value="AI-2E-like"/>
</dbReference>
<gene>
    <name evidence="9" type="ORF">FSB73_15550</name>
</gene>
<name>A0A5B8VP45_9BACT</name>
<dbReference type="AlphaFoldDB" id="A0A5B8VP45"/>
<evidence type="ECO:0000256" key="2">
    <source>
        <dbReference type="ARBA" id="ARBA00009773"/>
    </source>
</evidence>
<comment type="subcellular location">
    <subcellularLocation>
        <location evidence="1">Cell membrane</location>
        <topology evidence="1">Multi-pass membrane protein</topology>
    </subcellularLocation>
</comment>
<feature type="transmembrane region" description="Helical" evidence="8">
    <location>
        <begin position="291"/>
        <end position="318"/>
    </location>
</feature>
<feature type="transmembrane region" description="Helical" evidence="8">
    <location>
        <begin position="37"/>
        <end position="57"/>
    </location>
</feature>
<keyword evidence="10" id="KW-1185">Reference proteome</keyword>
<keyword evidence="6 8" id="KW-1133">Transmembrane helix</keyword>
<keyword evidence="4" id="KW-1003">Cell membrane</keyword>
<comment type="similarity">
    <text evidence="2">Belongs to the autoinducer-2 exporter (AI-2E) (TC 2.A.86) family.</text>
</comment>
<dbReference type="KEGG" id="agi:FSB73_15550"/>
<dbReference type="EMBL" id="CP042434">
    <property type="protein sequence ID" value="QEC72881.1"/>
    <property type="molecule type" value="Genomic_DNA"/>
</dbReference>
<reference evidence="9 10" key="1">
    <citation type="journal article" date="2017" name="Int. J. Syst. Evol. Microbiol.">
        <title>Arachidicoccus ginsenosidivorans sp. nov., with ginsenoside-converting activity isolated from ginseng cultivating soil.</title>
        <authorList>
            <person name="Siddiqi M.Z."/>
            <person name="Aslam Z."/>
            <person name="Im W.T."/>
        </authorList>
    </citation>
    <scope>NUCLEOTIDE SEQUENCE [LARGE SCALE GENOMIC DNA]</scope>
    <source>
        <strain evidence="9 10">Gsoil 809</strain>
    </source>
</reference>
<feature type="transmembrane region" description="Helical" evidence="8">
    <location>
        <begin position="262"/>
        <end position="285"/>
    </location>
</feature>
<feature type="transmembrane region" description="Helical" evidence="8">
    <location>
        <begin position="93"/>
        <end position="111"/>
    </location>
</feature>
<evidence type="ECO:0000313" key="9">
    <source>
        <dbReference type="EMBL" id="QEC72881.1"/>
    </source>
</evidence>
<feature type="transmembrane region" description="Helical" evidence="8">
    <location>
        <begin position="221"/>
        <end position="241"/>
    </location>
</feature>
<evidence type="ECO:0000256" key="6">
    <source>
        <dbReference type="ARBA" id="ARBA00022989"/>
    </source>
</evidence>
<dbReference type="PANTHER" id="PTHR21716">
    <property type="entry name" value="TRANSMEMBRANE PROTEIN"/>
    <property type="match status" value="1"/>
</dbReference>
<accession>A0A5B8VP45</accession>
<organism evidence="9 10">
    <name type="scientific">Arachidicoccus ginsenosidivorans</name>
    <dbReference type="NCBI Taxonomy" id="496057"/>
    <lineage>
        <taxon>Bacteria</taxon>
        <taxon>Pseudomonadati</taxon>
        <taxon>Bacteroidota</taxon>
        <taxon>Chitinophagia</taxon>
        <taxon>Chitinophagales</taxon>
        <taxon>Chitinophagaceae</taxon>
        <taxon>Arachidicoccus</taxon>
    </lineage>
</organism>
<keyword evidence="5 8" id="KW-0812">Transmembrane</keyword>
<evidence type="ECO:0000256" key="1">
    <source>
        <dbReference type="ARBA" id="ARBA00004651"/>
    </source>
</evidence>
<evidence type="ECO:0000256" key="5">
    <source>
        <dbReference type="ARBA" id="ARBA00022692"/>
    </source>
</evidence>